<dbReference type="EnsemblPlants" id="Kaladp0047s0057.1.v1.1">
    <property type="protein sequence ID" value="Kaladp0047s0057.1.v1.1"/>
    <property type="gene ID" value="Kaladp0047s0057.v1.1"/>
</dbReference>
<dbReference type="GO" id="GO:0005634">
    <property type="term" value="C:nucleus"/>
    <property type="evidence" value="ECO:0007669"/>
    <property type="project" value="TreeGrafter"/>
</dbReference>
<keyword evidence="3" id="KW-0862">Zinc</keyword>
<evidence type="ECO:0000259" key="6">
    <source>
        <dbReference type="PROSITE" id="PS50089"/>
    </source>
</evidence>
<organism evidence="7 8">
    <name type="scientific">Kalanchoe fedtschenkoi</name>
    <name type="common">Lavender scallops</name>
    <name type="synonym">South American air plant</name>
    <dbReference type="NCBI Taxonomy" id="63787"/>
    <lineage>
        <taxon>Eukaryota</taxon>
        <taxon>Viridiplantae</taxon>
        <taxon>Streptophyta</taxon>
        <taxon>Embryophyta</taxon>
        <taxon>Tracheophyta</taxon>
        <taxon>Spermatophyta</taxon>
        <taxon>Magnoliopsida</taxon>
        <taxon>eudicotyledons</taxon>
        <taxon>Gunneridae</taxon>
        <taxon>Pentapetalae</taxon>
        <taxon>Saxifragales</taxon>
        <taxon>Crassulaceae</taxon>
        <taxon>Kalanchoe</taxon>
    </lineage>
</organism>
<evidence type="ECO:0000313" key="7">
    <source>
        <dbReference type="EnsemblPlants" id="Kaladp0047s0057.1.v1.1"/>
    </source>
</evidence>
<dbReference type="OMA" id="HHESDGC"/>
<dbReference type="GO" id="GO:0061630">
    <property type="term" value="F:ubiquitin protein ligase activity"/>
    <property type="evidence" value="ECO:0007669"/>
    <property type="project" value="TreeGrafter"/>
</dbReference>
<feature type="compositionally biased region" description="Low complexity" evidence="5">
    <location>
        <begin position="108"/>
        <end position="117"/>
    </location>
</feature>
<protein>
    <recommendedName>
        <fullName evidence="6">RING-type domain-containing protein</fullName>
    </recommendedName>
</protein>
<reference evidence="7" key="1">
    <citation type="submission" date="2021-01" db="UniProtKB">
        <authorList>
            <consortium name="EnsemblPlants"/>
        </authorList>
    </citation>
    <scope>IDENTIFICATION</scope>
</reference>
<evidence type="ECO:0000256" key="3">
    <source>
        <dbReference type="ARBA" id="ARBA00022833"/>
    </source>
</evidence>
<evidence type="ECO:0000256" key="2">
    <source>
        <dbReference type="ARBA" id="ARBA00022771"/>
    </source>
</evidence>
<dbReference type="PROSITE" id="PS50089">
    <property type="entry name" value="ZF_RING_2"/>
    <property type="match status" value="1"/>
</dbReference>
<dbReference type="GO" id="GO:0006511">
    <property type="term" value="P:ubiquitin-dependent protein catabolic process"/>
    <property type="evidence" value="ECO:0007669"/>
    <property type="project" value="TreeGrafter"/>
</dbReference>
<dbReference type="Gramene" id="Kaladp0047s0057.1.v1.1">
    <property type="protein sequence ID" value="Kaladp0047s0057.1.v1.1"/>
    <property type="gene ID" value="Kaladp0047s0057.v1.1"/>
</dbReference>
<evidence type="ECO:0000313" key="8">
    <source>
        <dbReference type="Proteomes" id="UP000594263"/>
    </source>
</evidence>
<proteinExistence type="predicted"/>
<dbReference type="GO" id="GO:0008270">
    <property type="term" value="F:zinc ion binding"/>
    <property type="evidence" value="ECO:0007669"/>
    <property type="project" value="UniProtKB-KW"/>
</dbReference>
<feature type="region of interest" description="Disordered" evidence="5">
    <location>
        <begin position="19"/>
        <end position="68"/>
    </location>
</feature>
<dbReference type="Gene3D" id="3.30.40.10">
    <property type="entry name" value="Zinc/RING finger domain, C3HC4 (zinc finger)"/>
    <property type="match status" value="1"/>
</dbReference>
<sequence length="293" mass="32687">MTSASELFCSRRTRLGRVNADPDLESTPDLSYTHRHHQLTNRCTHPERRSAGYSGSRRQGLDGCIPLRRPSHTRMPGYRTAFTEWEPFEVGEGTIQNNPANSVRAEGVSSPSSRSRVTCSERLPGAVLQARERLLQRLRGVAVSDRRSRRLSTAYAAHTHSRSIFNDDFRLVDAGDWDTDIFIGLLPPTGSSSATSLIRSDPLPLVPVQCKKPAALTQEALSRLTTEIFNGCASEEIHDHGELVSWDCSICLERFNEGNELVRLPCSHRFHLACLGQWGRICGDCPCCRRSIT</sequence>
<dbReference type="InterPro" id="IPR013083">
    <property type="entry name" value="Znf_RING/FYVE/PHD"/>
</dbReference>
<evidence type="ECO:0000256" key="4">
    <source>
        <dbReference type="PROSITE-ProRule" id="PRU00175"/>
    </source>
</evidence>
<feature type="region of interest" description="Disordered" evidence="5">
    <location>
        <begin position="93"/>
        <end position="118"/>
    </location>
</feature>
<dbReference type="PANTHER" id="PTHR45931">
    <property type="entry name" value="SI:CH211-59O9.10"/>
    <property type="match status" value="1"/>
</dbReference>
<feature type="domain" description="RING-type" evidence="6">
    <location>
        <begin position="248"/>
        <end position="289"/>
    </location>
</feature>
<evidence type="ECO:0000256" key="5">
    <source>
        <dbReference type="SAM" id="MobiDB-lite"/>
    </source>
</evidence>
<dbReference type="PANTHER" id="PTHR45931:SF3">
    <property type="entry name" value="RING ZINC FINGER-CONTAINING PROTEIN"/>
    <property type="match status" value="1"/>
</dbReference>
<dbReference type="SMART" id="SM00184">
    <property type="entry name" value="RING"/>
    <property type="match status" value="1"/>
</dbReference>
<keyword evidence="8" id="KW-1185">Reference proteome</keyword>
<dbReference type="SUPFAM" id="SSF57850">
    <property type="entry name" value="RING/U-box"/>
    <property type="match status" value="1"/>
</dbReference>
<accession>A0A7N0TVF9</accession>
<dbReference type="Pfam" id="PF17123">
    <property type="entry name" value="zf-RING_11"/>
    <property type="match status" value="1"/>
</dbReference>
<keyword evidence="1" id="KW-0479">Metal-binding</keyword>
<dbReference type="InterPro" id="IPR051834">
    <property type="entry name" value="RING_finger_E3_ligase"/>
</dbReference>
<dbReference type="InterPro" id="IPR001841">
    <property type="entry name" value="Znf_RING"/>
</dbReference>
<dbReference type="Proteomes" id="UP000594263">
    <property type="component" value="Unplaced"/>
</dbReference>
<evidence type="ECO:0000256" key="1">
    <source>
        <dbReference type="ARBA" id="ARBA00022723"/>
    </source>
</evidence>
<dbReference type="AlphaFoldDB" id="A0A7N0TVF9"/>
<name>A0A7N0TVF9_KALFE</name>
<keyword evidence="2 4" id="KW-0863">Zinc-finger</keyword>